<accession>A0A1I3M9P0</accession>
<protein>
    <submittedName>
        <fullName evidence="2">Uncharacterized conserved protein</fullName>
    </submittedName>
</protein>
<organism evidence="2 3">
    <name type="scientific">Amycolatopsis sacchari</name>
    <dbReference type="NCBI Taxonomy" id="115433"/>
    <lineage>
        <taxon>Bacteria</taxon>
        <taxon>Bacillati</taxon>
        <taxon>Actinomycetota</taxon>
        <taxon>Actinomycetes</taxon>
        <taxon>Pseudonocardiales</taxon>
        <taxon>Pseudonocardiaceae</taxon>
        <taxon>Amycolatopsis</taxon>
    </lineage>
</organism>
<feature type="domain" description="Saccharopine dehydrogenase NADP binding" evidence="1">
    <location>
        <begin position="14"/>
        <end position="137"/>
    </location>
</feature>
<dbReference type="SUPFAM" id="SSF51735">
    <property type="entry name" value="NAD(P)-binding Rossmann-fold domains"/>
    <property type="match status" value="1"/>
</dbReference>
<dbReference type="GO" id="GO:0009247">
    <property type="term" value="P:glycolipid biosynthetic process"/>
    <property type="evidence" value="ECO:0007669"/>
    <property type="project" value="TreeGrafter"/>
</dbReference>
<dbReference type="PANTHER" id="PTHR12286:SF5">
    <property type="entry name" value="SACCHAROPINE DEHYDROGENASE-LIKE OXIDOREDUCTASE"/>
    <property type="match status" value="1"/>
</dbReference>
<dbReference type="EMBL" id="FORP01000002">
    <property type="protein sequence ID" value="SFI93426.1"/>
    <property type="molecule type" value="Genomic_DNA"/>
</dbReference>
<dbReference type="GO" id="GO:0005886">
    <property type="term" value="C:plasma membrane"/>
    <property type="evidence" value="ECO:0007669"/>
    <property type="project" value="TreeGrafter"/>
</dbReference>
<dbReference type="InterPro" id="IPR005097">
    <property type="entry name" value="Sacchrp_dh_NADP-bd"/>
</dbReference>
<dbReference type="PANTHER" id="PTHR12286">
    <property type="entry name" value="SACCHAROPINE DEHYDROGENASE-LIKE OXIDOREDUCTASE"/>
    <property type="match status" value="1"/>
</dbReference>
<evidence type="ECO:0000313" key="3">
    <source>
        <dbReference type="Proteomes" id="UP000199025"/>
    </source>
</evidence>
<proteinExistence type="predicted"/>
<dbReference type="AlphaFoldDB" id="A0A1I3M9P0"/>
<keyword evidence="3" id="KW-1185">Reference proteome</keyword>
<dbReference type="Gene3D" id="3.40.50.720">
    <property type="entry name" value="NAD(P)-binding Rossmann-like Domain"/>
    <property type="match status" value="1"/>
</dbReference>
<name>A0A1I3M9P0_9PSEU</name>
<dbReference type="Pfam" id="PF03435">
    <property type="entry name" value="Sacchrp_dh_NADP"/>
    <property type="match status" value="1"/>
</dbReference>
<dbReference type="InterPro" id="IPR036291">
    <property type="entry name" value="NAD(P)-bd_dom_sf"/>
</dbReference>
<sequence>MVFRMAEQRSFDLVLLGATGFTGGLTAEYLARRMPEGGRWALAGRNRDRLEAVRRRLGAKWESLPLLEADVADPVSLRELAGKTKVVATTVGPYLAHGEPLVAACAEAGTDYLDLCGEPEFFDRMYLRHHATAERTGARLVHACGFDSIPHDLGVFYTVKQLPEGVPLRISGSVSTNATFSGGTYASALGVFARPLPMVRAARERAAAEGRPAGRRVHSGPGSLHRDAETGRWLVPLPTIDPKVVALSARLLPAYGPDFRYRHHAAFQHLSSVVGATAGLGALAALAQVPPARKALSGLRSPGSGPGEERRARSRFTARFVGEGGGRRVVTEVSGCDPGYDETAKMLGESALCLAFDDLPPTSGQVTTAAAMGDALLGRLVDAGLVFRVV</sequence>
<reference evidence="2 3" key="1">
    <citation type="submission" date="2016-10" db="EMBL/GenBank/DDBJ databases">
        <authorList>
            <person name="de Groot N.N."/>
        </authorList>
    </citation>
    <scope>NUCLEOTIDE SEQUENCE [LARGE SCALE GENOMIC DNA]</scope>
    <source>
        <strain evidence="2 3">DSM 44468</strain>
    </source>
</reference>
<gene>
    <name evidence="2" type="ORF">SAMN05421835_102230</name>
</gene>
<evidence type="ECO:0000259" key="1">
    <source>
        <dbReference type="Pfam" id="PF03435"/>
    </source>
</evidence>
<evidence type="ECO:0000313" key="2">
    <source>
        <dbReference type="EMBL" id="SFI93426.1"/>
    </source>
</evidence>
<dbReference type="InterPro" id="IPR051276">
    <property type="entry name" value="Saccharopine_DH-like_oxidrdct"/>
</dbReference>
<dbReference type="STRING" id="115433.SAMN05421835_102230"/>
<dbReference type="Proteomes" id="UP000199025">
    <property type="component" value="Unassembled WGS sequence"/>
</dbReference>